<protein>
    <submittedName>
        <fullName evidence="1">DUF177 domain-containing protein</fullName>
    </submittedName>
</protein>
<gene>
    <name evidence="1" type="ORF">H9895_03625</name>
</gene>
<name>A0A9D1PMM5_9BACI</name>
<sequence length="178" mass="20401">MKFSAVEMQQKAAMEPFVFHGEVDVSSLATSTNNDIRQIDPVFIKGMCTVDRQELIFSFSIEGKMILPCARTLVDVPYAFKFDVTEVFSTALVLGEEDEEDEVHLVTDDMIDLTPLIEEQILLKMPFRVFSEEEALDGGEGWTYYLEEERIEEEKSKIDPRLAKLKDLFQNSDQNDSE</sequence>
<organism evidence="1 2">
    <name type="scientific">Candidatus Pseudogracilibacillus intestinigallinarum</name>
    <dbReference type="NCBI Taxonomy" id="2838742"/>
    <lineage>
        <taxon>Bacteria</taxon>
        <taxon>Bacillati</taxon>
        <taxon>Bacillota</taxon>
        <taxon>Bacilli</taxon>
        <taxon>Bacillales</taxon>
        <taxon>Bacillaceae</taxon>
        <taxon>Pseudogracilibacillus</taxon>
    </lineage>
</organism>
<comment type="caution">
    <text evidence="1">The sequence shown here is derived from an EMBL/GenBank/DDBJ whole genome shotgun (WGS) entry which is preliminary data.</text>
</comment>
<dbReference type="EMBL" id="DXHX01000050">
    <property type="protein sequence ID" value="HIV74153.1"/>
    <property type="molecule type" value="Genomic_DNA"/>
</dbReference>
<dbReference type="InterPro" id="IPR003772">
    <property type="entry name" value="YceD"/>
</dbReference>
<reference evidence="1" key="1">
    <citation type="journal article" date="2021" name="PeerJ">
        <title>Extensive microbial diversity within the chicken gut microbiome revealed by metagenomics and culture.</title>
        <authorList>
            <person name="Gilroy R."/>
            <person name="Ravi A."/>
            <person name="Getino M."/>
            <person name="Pursley I."/>
            <person name="Horton D.L."/>
            <person name="Alikhan N.F."/>
            <person name="Baker D."/>
            <person name="Gharbi K."/>
            <person name="Hall N."/>
            <person name="Watson M."/>
            <person name="Adriaenssens E.M."/>
            <person name="Foster-Nyarko E."/>
            <person name="Jarju S."/>
            <person name="Secka A."/>
            <person name="Antonio M."/>
            <person name="Oren A."/>
            <person name="Chaudhuri R.R."/>
            <person name="La Ragione R."/>
            <person name="Hildebrand F."/>
            <person name="Pallen M.J."/>
        </authorList>
    </citation>
    <scope>NUCLEOTIDE SEQUENCE</scope>
    <source>
        <strain evidence="1">CHK169-2315</strain>
    </source>
</reference>
<reference evidence="1" key="2">
    <citation type="submission" date="2021-04" db="EMBL/GenBank/DDBJ databases">
        <authorList>
            <person name="Gilroy R."/>
        </authorList>
    </citation>
    <scope>NUCLEOTIDE SEQUENCE</scope>
    <source>
        <strain evidence="1">CHK169-2315</strain>
    </source>
</reference>
<accession>A0A9D1PMM5</accession>
<dbReference type="AlphaFoldDB" id="A0A9D1PMM5"/>
<evidence type="ECO:0000313" key="2">
    <source>
        <dbReference type="Proteomes" id="UP000823937"/>
    </source>
</evidence>
<proteinExistence type="predicted"/>
<dbReference type="Proteomes" id="UP000823937">
    <property type="component" value="Unassembled WGS sequence"/>
</dbReference>
<evidence type="ECO:0000313" key="1">
    <source>
        <dbReference type="EMBL" id="HIV74153.1"/>
    </source>
</evidence>
<dbReference type="Pfam" id="PF02620">
    <property type="entry name" value="YceD"/>
    <property type="match status" value="1"/>
</dbReference>